<keyword evidence="5" id="KW-0418">Kinase</keyword>
<evidence type="ECO:0000259" key="7">
    <source>
        <dbReference type="PROSITE" id="PS50011"/>
    </source>
</evidence>
<reference evidence="8 9" key="1">
    <citation type="journal article" date="2021" name="Nat. Plants">
        <title>The Taxus genome provides insights into paclitaxel biosynthesis.</title>
        <authorList>
            <person name="Xiong X."/>
            <person name="Gou J."/>
            <person name="Liao Q."/>
            <person name="Li Y."/>
            <person name="Zhou Q."/>
            <person name="Bi G."/>
            <person name="Li C."/>
            <person name="Du R."/>
            <person name="Wang X."/>
            <person name="Sun T."/>
            <person name="Guo L."/>
            <person name="Liang H."/>
            <person name="Lu P."/>
            <person name="Wu Y."/>
            <person name="Zhang Z."/>
            <person name="Ro D.K."/>
            <person name="Shang Y."/>
            <person name="Huang S."/>
            <person name="Yan J."/>
        </authorList>
    </citation>
    <scope>NUCLEOTIDE SEQUENCE [LARGE SCALE GENOMIC DNA]</scope>
    <source>
        <strain evidence="8">Ta-2019</strain>
    </source>
</reference>
<gene>
    <name evidence="8" type="ORF">KI387_031208</name>
</gene>
<dbReference type="GO" id="GO:0005524">
    <property type="term" value="F:ATP binding"/>
    <property type="evidence" value="ECO:0007669"/>
    <property type="project" value="UniProtKB-KW"/>
</dbReference>
<dbReference type="SUPFAM" id="SSF56112">
    <property type="entry name" value="Protein kinase-like (PK-like)"/>
    <property type="match status" value="1"/>
</dbReference>
<dbReference type="GO" id="GO:0004674">
    <property type="term" value="F:protein serine/threonine kinase activity"/>
    <property type="evidence" value="ECO:0007669"/>
    <property type="project" value="UniProtKB-KW"/>
</dbReference>
<sequence>SQKFKRDGPCVGTRGYRAPEVLLRSLHQGCKLDIWSAGVTLLYLMAGKIPFQASSPDQAIRDIARIRGTEEIWEIAKLHDRESSLPM</sequence>
<dbReference type="PANTHER" id="PTHR44167">
    <property type="entry name" value="OVARIAN-SPECIFIC SERINE/THREONINE-PROTEIN KINASE LOK-RELATED"/>
    <property type="match status" value="1"/>
</dbReference>
<dbReference type="InterPro" id="IPR000719">
    <property type="entry name" value="Prot_kinase_dom"/>
</dbReference>
<keyword evidence="6" id="KW-0067">ATP-binding</keyword>
<dbReference type="GO" id="GO:0044773">
    <property type="term" value="P:mitotic DNA damage checkpoint signaling"/>
    <property type="evidence" value="ECO:0007669"/>
    <property type="project" value="TreeGrafter"/>
</dbReference>
<proteinExistence type="predicted"/>
<evidence type="ECO:0000313" key="8">
    <source>
        <dbReference type="EMBL" id="KAH9299526.1"/>
    </source>
</evidence>
<organism evidence="8 9">
    <name type="scientific">Taxus chinensis</name>
    <name type="common">Chinese yew</name>
    <name type="synonym">Taxus wallichiana var. chinensis</name>
    <dbReference type="NCBI Taxonomy" id="29808"/>
    <lineage>
        <taxon>Eukaryota</taxon>
        <taxon>Viridiplantae</taxon>
        <taxon>Streptophyta</taxon>
        <taxon>Embryophyta</taxon>
        <taxon>Tracheophyta</taxon>
        <taxon>Spermatophyta</taxon>
        <taxon>Pinopsida</taxon>
        <taxon>Pinidae</taxon>
        <taxon>Conifers II</taxon>
        <taxon>Cupressales</taxon>
        <taxon>Taxaceae</taxon>
        <taxon>Taxus</taxon>
    </lineage>
</organism>
<accession>A0AA38CE02</accession>
<evidence type="ECO:0000256" key="3">
    <source>
        <dbReference type="ARBA" id="ARBA00022679"/>
    </source>
</evidence>
<feature type="non-terminal residue" evidence="8">
    <location>
        <position position="1"/>
    </location>
</feature>
<keyword evidence="9" id="KW-1185">Reference proteome</keyword>
<comment type="caution">
    <text evidence="8">The sequence shown here is derived from an EMBL/GenBank/DDBJ whole genome shotgun (WGS) entry which is preliminary data.</text>
</comment>
<evidence type="ECO:0000256" key="6">
    <source>
        <dbReference type="ARBA" id="ARBA00022840"/>
    </source>
</evidence>
<dbReference type="PROSITE" id="PS50011">
    <property type="entry name" value="PROTEIN_KINASE_DOM"/>
    <property type="match status" value="1"/>
</dbReference>
<protein>
    <recommendedName>
        <fullName evidence="1">non-specific serine/threonine protein kinase</fullName>
        <ecNumber evidence="1">2.7.11.1</ecNumber>
    </recommendedName>
</protein>
<dbReference type="Pfam" id="PF00069">
    <property type="entry name" value="Pkinase"/>
    <property type="match status" value="1"/>
</dbReference>
<dbReference type="Gene3D" id="1.10.510.10">
    <property type="entry name" value="Transferase(Phosphotransferase) domain 1"/>
    <property type="match status" value="1"/>
</dbReference>
<dbReference type="EC" id="2.7.11.1" evidence="1"/>
<dbReference type="GO" id="GO:0005634">
    <property type="term" value="C:nucleus"/>
    <property type="evidence" value="ECO:0007669"/>
    <property type="project" value="TreeGrafter"/>
</dbReference>
<keyword evidence="2" id="KW-0723">Serine/threonine-protein kinase</keyword>
<evidence type="ECO:0000256" key="4">
    <source>
        <dbReference type="ARBA" id="ARBA00022741"/>
    </source>
</evidence>
<evidence type="ECO:0000256" key="2">
    <source>
        <dbReference type="ARBA" id="ARBA00022527"/>
    </source>
</evidence>
<evidence type="ECO:0000256" key="5">
    <source>
        <dbReference type="ARBA" id="ARBA00022777"/>
    </source>
</evidence>
<dbReference type="InterPro" id="IPR011009">
    <property type="entry name" value="Kinase-like_dom_sf"/>
</dbReference>
<keyword evidence="4" id="KW-0547">Nucleotide-binding</keyword>
<feature type="domain" description="Protein kinase" evidence="7">
    <location>
        <begin position="1"/>
        <end position="87"/>
    </location>
</feature>
<dbReference type="AlphaFoldDB" id="A0AA38CE02"/>
<name>A0AA38CE02_TAXCH</name>
<dbReference type="EMBL" id="JAHRHJ020000010">
    <property type="protein sequence ID" value="KAH9299526.1"/>
    <property type="molecule type" value="Genomic_DNA"/>
</dbReference>
<dbReference type="Proteomes" id="UP000824469">
    <property type="component" value="Unassembled WGS sequence"/>
</dbReference>
<feature type="non-terminal residue" evidence="8">
    <location>
        <position position="87"/>
    </location>
</feature>
<evidence type="ECO:0000256" key="1">
    <source>
        <dbReference type="ARBA" id="ARBA00012513"/>
    </source>
</evidence>
<keyword evidence="3" id="KW-0808">Transferase</keyword>
<dbReference type="PANTHER" id="PTHR44167:SF23">
    <property type="entry name" value="CDC7 KINASE, ISOFORM A-RELATED"/>
    <property type="match status" value="1"/>
</dbReference>
<evidence type="ECO:0000313" key="9">
    <source>
        <dbReference type="Proteomes" id="UP000824469"/>
    </source>
</evidence>